<name>A0A2Z4RFN9_PSEPU</name>
<dbReference type="GO" id="GO:0006508">
    <property type="term" value="P:proteolysis"/>
    <property type="evidence" value="ECO:0007669"/>
    <property type="project" value="InterPro"/>
</dbReference>
<feature type="compositionally biased region" description="Basic residues" evidence="1">
    <location>
        <begin position="691"/>
        <end position="702"/>
    </location>
</feature>
<feature type="region of interest" description="Disordered" evidence="1">
    <location>
        <begin position="1"/>
        <end position="36"/>
    </location>
</feature>
<protein>
    <recommendedName>
        <fullName evidence="2">Peptidase C1A papain C-terminal domain-containing protein</fullName>
    </recommendedName>
</protein>
<dbReference type="EMBL" id="CP029693">
    <property type="protein sequence ID" value="AWY39863.1"/>
    <property type="molecule type" value="Genomic_DNA"/>
</dbReference>
<dbReference type="Proteomes" id="UP000250299">
    <property type="component" value="Chromosome"/>
</dbReference>
<evidence type="ECO:0000313" key="4">
    <source>
        <dbReference type="Proteomes" id="UP000250299"/>
    </source>
</evidence>
<dbReference type="SUPFAM" id="SSF54001">
    <property type="entry name" value="Cysteine proteinases"/>
    <property type="match status" value="1"/>
</dbReference>
<evidence type="ECO:0000256" key="1">
    <source>
        <dbReference type="SAM" id="MobiDB-lite"/>
    </source>
</evidence>
<feature type="compositionally biased region" description="Low complexity" evidence="1">
    <location>
        <begin position="673"/>
        <end position="690"/>
    </location>
</feature>
<dbReference type="InterPro" id="IPR038765">
    <property type="entry name" value="Papain-like_cys_pep_sf"/>
</dbReference>
<evidence type="ECO:0000259" key="2">
    <source>
        <dbReference type="Pfam" id="PF00112"/>
    </source>
</evidence>
<dbReference type="AlphaFoldDB" id="A0A2Z4RFN9"/>
<evidence type="ECO:0000313" key="3">
    <source>
        <dbReference type="EMBL" id="AWY39863.1"/>
    </source>
</evidence>
<dbReference type="Gene3D" id="3.90.70.10">
    <property type="entry name" value="Cysteine proteinases"/>
    <property type="match status" value="1"/>
</dbReference>
<feature type="compositionally biased region" description="Low complexity" evidence="1">
    <location>
        <begin position="9"/>
        <end position="29"/>
    </location>
</feature>
<dbReference type="InterPro" id="IPR000668">
    <property type="entry name" value="Peptidase_C1A_C"/>
</dbReference>
<dbReference type="GO" id="GO:0008234">
    <property type="term" value="F:cysteine-type peptidase activity"/>
    <property type="evidence" value="ECO:0007669"/>
    <property type="project" value="InterPro"/>
</dbReference>
<gene>
    <name evidence="3" type="ORF">DKY63_08095</name>
</gene>
<dbReference type="CDD" id="cd02619">
    <property type="entry name" value="Peptidase_C1"/>
    <property type="match status" value="1"/>
</dbReference>
<reference evidence="3 4" key="1">
    <citation type="submission" date="2018-05" db="EMBL/GenBank/DDBJ databases">
        <title>Whole genome sequence of Pseudomonas putida JBC17.</title>
        <authorList>
            <person name="Lee Y.H."/>
            <person name="David K."/>
        </authorList>
    </citation>
    <scope>NUCLEOTIDE SEQUENCE [LARGE SCALE GENOMIC DNA]</scope>
    <source>
        <strain evidence="3 4">JBC17</strain>
    </source>
</reference>
<accession>A0A2Z4RFN9</accession>
<dbReference type="OrthoDB" id="1491023at2"/>
<proteinExistence type="predicted"/>
<feature type="domain" description="Peptidase C1A papain C-terminal" evidence="2">
    <location>
        <begin position="241"/>
        <end position="276"/>
    </location>
</feature>
<feature type="region of interest" description="Disordered" evidence="1">
    <location>
        <begin position="670"/>
        <end position="702"/>
    </location>
</feature>
<sequence length="702" mass="76164">MATSARKPASTAASKTRATKKTAATVTDSLNRRRPVCPDQLDLRDRLYQPPVGLQPAKMLMPTLWMSIKNQLQTNACTGFALSTVIEYLLSKGKRENKPAISPYMLYSMARRYDEIPEAPNADPKLADSGSSLRGALKGWYKQGACAADLWPNLDMPPATNLPDTDWWIDSVQRPLGAYYRVDPLSISDMHVALNDLGVLYASAACHAGWTVAASEAAQLATPPGAWDDYWRIPCQKAGLDDGGHAFVIVGYNEDGFLIQNSWGTGWGSAGYAILTYSDWQYNAMDCWAPQLGVITAEHTAISEATTLRENPAGDVVVASSDVLANREINPFIIDLGNNGELSQTGDFRTRREDVEDLVGFHLGEARKRWNLSASDAIDIAIYAHGGLNDEKAAAATAKEWIPLLYDAKIFPIFLMWETGAMTTVLNLIVDAYRQVPRSTGGVFSELGDAVKQFYDKRLERALAGPGTLLWGEMKQNADALSGNSQSGLQILHKAFLESGNIGKFRLHLIGHSAGAIVHSFIIDRLAKDGLRFASLNLMAPAVRVDTFERLVLPHLISKAVDNCLQFSLTDEAENKDPTCRPYLRSLLYLVSESFEAGVRTPILGMDKYVRASSVFNLANFTYVTTPSADSINSTHGGFDNDVPTQKRIVAQVLKSKANVIGLSGVGGGSNWAGKAAPAAKAPRGKAAAAKPKKAPAARAKK</sequence>
<dbReference type="RefSeq" id="WP_110963633.1">
    <property type="nucleotide sequence ID" value="NZ_CP029693.1"/>
</dbReference>
<dbReference type="Pfam" id="PF00112">
    <property type="entry name" value="Peptidase_C1"/>
    <property type="match status" value="1"/>
</dbReference>
<organism evidence="3 4">
    <name type="scientific">Pseudomonas putida</name>
    <name type="common">Arthrobacter siderocapsulatus</name>
    <dbReference type="NCBI Taxonomy" id="303"/>
    <lineage>
        <taxon>Bacteria</taxon>
        <taxon>Pseudomonadati</taxon>
        <taxon>Pseudomonadota</taxon>
        <taxon>Gammaproteobacteria</taxon>
        <taxon>Pseudomonadales</taxon>
        <taxon>Pseudomonadaceae</taxon>
        <taxon>Pseudomonas</taxon>
    </lineage>
</organism>